<dbReference type="EMBL" id="JAAMOX010000001">
    <property type="protein sequence ID" value="NIH53019.1"/>
    <property type="molecule type" value="Genomic_DNA"/>
</dbReference>
<dbReference type="InterPro" id="IPR003439">
    <property type="entry name" value="ABC_transporter-like_ATP-bd"/>
</dbReference>
<keyword evidence="5 7" id="KW-1133">Transmembrane helix</keyword>
<dbReference type="AlphaFoldDB" id="A0A7X5TT06"/>
<dbReference type="InterPro" id="IPR011527">
    <property type="entry name" value="ABC1_TM_dom"/>
</dbReference>
<keyword evidence="4 10" id="KW-0067">ATP-binding</keyword>
<evidence type="ECO:0000313" key="10">
    <source>
        <dbReference type="EMBL" id="NIH53019.1"/>
    </source>
</evidence>
<dbReference type="PROSITE" id="PS50929">
    <property type="entry name" value="ABC_TM1F"/>
    <property type="match status" value="1"/>
</dbReference>
<dbReference type="Gene3D" id="1.20.1560.10">
    <property type="entry name" value="ABC transporter type 1, transmembrane domain"/>
    <property type="match status" value="1"/>
</dbReference>
<dbReference type="SUPFAM" id="SSF52540">
    <property type="entry name" value="P-loop containing nucleoside triphosphate hydrolases"/>
    <property type="match status" value="1"/>
</dbReference>
<reference evidence="10 11" key="1">
    <citation type="submission" date="2020-02" db="EMBL/GenBank/DDBJ databases">
        <title>Sequencing the genomes of 1000 actinobacteria strains.</title>
        <authorList>
            <person name="Klenk H.-P."/>
        </authorList>
    </citation>
    <scope>NUCLEOTIDE SEQUENCE [LARGE SCALE GENOMIC DNA]</scope>
    <source>
        <strain evidence="10 11">DSM 27960</strain>
    </source>
</reference>
<dbReference type="InterPro" id="IPR014223">
    <property type="entry name" value="ABC_CydC/D"/>
</dbReference>
<feature type="transmembrane region" description="Helical" evidence="7">
    <location>
        <begin position="41"/>
        <end position="63"/>
    </location>
</feature>
<proteinExistence type="predicted"/>
<dbReference type="CDD" id="cd03228">
    <property type="entry name" value="ABCC_MRP_Like"/>
    <property type="match status" value="1"/>
</dbReference>
<dbReference type="Pfam" id="PF00664">
    <property type="entry name" value="ABC_membrane"/>
    <property type="match status" value="1"/>
</dbReference>
<feature type="transmembrane region" description="Helical" evidence="7">
    <location>
        <begin position="294"/>
        <end position="318"/>
    </location>
</feature>
<feature type="domain" description="ABC transporter" evidence="8">
    <location>
        <begin position="360"/>
        <end position="573"/>
    </location>
</feature>
<keyword evidence="2 7" id="KW-0812">Transmembrane</keyword>
<dbReference type="GO" id="GO:0034775">
    <property type="term" value="P:glutathione transmembrane transport"/>
    <property type="evidence" value="ECO:0007669"/>
    <property type="project" value="InterPro"/>
</dbReference>
<dbReference type="GO" id="GO:0140359">
    <property type="term" value="F:ABC-type transporter activity"/>
    <property type="evidence" value="ECO:0007669"/>
    <property type="project" value="InterPro"/>
</dbReference>
<evidence type="ECO:0000259" key="8">
    <source>
        <dbReference type="PROSITE" id="PS50893"/>
    </source>
</evidence>
<dbReference type="PROSITE" id="PS00211">
    <property type="entry name" value="ABC_TRANSPORTER_1"/>
    <property type="match status" value="1"/>
</dbReference>
<dbReference type="Pfam" id="PF00005">
    <property type="entry name" value="ABC_tran"/>
    <property type="match status" value="1"/>
</dbReference>
<feature type="domain" description="ABC transmembrane type-1" evidence="9">
    <location>
        <begin position="40"/>
        <end position="300"/>
    </location>
</feature>
<comment type="caution">
    <text evidence="10">The sequence shown here is derived from an EMBL/GenBank/DDBJ whole genome shotgun (WGS) entry which is preliminary data.</text>
</comment>
<evidence type="ECO:0000256" key="6">
    <source>
        <dbReference type="ARBA" id="ARBA00023136"/>
    </source>
</evidence>
<name>A0A7X5TT06_9MICO</name>
<dbReference type="PANTHER" id="PTHR24221">
    <property type="entry name" value="ATP-BINDING CASSETTE SUB-FAMILY B"/>
    <property type="match status" value="1"/>
</dbReference>
<accession>A0A7X5TT06</accession>
<feature type="transmembrane region" description="Helical" evidence="7">
    <location>
        <begin position="257"/>
        <end position="282"/>
    </location>
</feature>
<feature type="transmembrane region" description="Helical" evidence="7">
    <location>
        <begin position="156"/>
        <end position="173"/>
    </location>
</feature>
<sequence>MTAAAQPSTSEAPSPAAHVLAEQRAILRTSMPAPKRFSPGVALGVLGDVSAVALLALSMWLIVKSAEQPPILHITFAVVGVRAFAIGRAAFRYAERLASHDAAFRQLSTLRVSFYERLLPIAPAGIRSTTRGDLMSRVVRDVDELQNYPLRVVQPIIMSTVVLVLSVITVSLISLPAGLVMAASLLVSFGLAVFANRAVSAAAESRISALRGRLADEILDVLGSLGVLTAFGALDDRLQRVDRADAELRAAERRRSIGAGAAAAFVSLLAGAATIFAILVTAGDVTDGSLTGPLFAAAVMVPASVFEVFSAVPVALAARREVRASALRLVTVAPDELPDGIPADLATGEVPDEPITETLIELRDVSAHHPGTTELALQGVSFAVKPGDSILIEGASGAGKTTLAQALVRFIDYSGSYLVRGVEARDLSQRAVRSVVGLCEQSPHLFDNDIRQNLLFAKDDASDDELLAVLDQVGLADWVRDRGGLSSRVGESGALVSGGQAQRIALARALLAGFPVIVFDEPTANVDADRADQLMQDLLAIATGGDRAVLIISHTQVPAAQLTQTLRLSAGRLA</sequence>
<organism evidence="10 11">
    <name type="scientific">Lysinibacter cavernae</name>
    <dbReference type="NCBI Taxonomy" id="1640652"/>
    <lineage>
        <taxon>Bacteria</taxon>
        <taxon>Bacillati</taxon>
        <taxon>Actinomycetota</taxon>
        <taxon>Actinomycetes</taxon>
        <taxon>Micrococcales</taxon>
        <taxon>Microbacteriaceae</taxon>
        <taxon>Lysinibacter</taxon>
    </lineage>
</organism>
<dbReference type="InterPro" id="IPR017871">
    <property type="entry name" value="ABC_transporter-like_CS"/>
</dbReference>
<evidence type="ECO:0000256" key="3">
    <source>
        <dbReference type="ARBA" id="ARBA00022741"/>
    </source>
</evidence>
<dbReference type="InterPro" id="IPR039421">
    <property type="entry name" value="Type_1_exporter"/>
</dbReference>
<feature type="transmembrane region" description="Helical" evidence="7">
    <location>
        <begin position="69"/>
        <end position="91"/>
    </location>
</feature>
<dbReference type="GO" id="GO:0005886">
    <property type="term" value="C:plasma membrane"/>
    <property type="evidence" value="ECO:0007669"/>
    <property type="project" value="UniProtKB-SubCell"/>
</dbReference>
<protein>
    <submittedName>
        <fullName evidence="10">ATP-binding cassette subfamily C protein CydC</fullName>
    </submittedName>
</protein>
<evidence type="ECO:0000259" key="9">
    <source>
        <dbReference type="PROSITE" id="PS50929"/>
    </source>
</evidence>
<dbReference type="GO" id="GO:0045454">
    <property type="term" value="P:cell redox homeostasis"/>
    <property type="evidence" value="ECO:0007669"/>
    <property type="project" value="InterPro"/>
</dbReference>
<dbReference type="PANTHER" id="PTHR24221:SF654">
    <property type="entry name" value="ATP-BINDING CASSETTE SUB-FAMILY B MEMBER 6"/>
    <property type="match status" value="1"/>
</dbReference>
<dbReference type="PROSITE" id="PS50893">
    <property type="entry name" value="ABC_TRANSPORTER_2"/>
    <property type="match status" value="1"/>
</dbReference>
<comment type="subcellular location">
    <subcellularLocation>
        <location evidence="1">Cell membrane</location>
        <topology evidence="1">Multi-pass membrane protein</topology>
    </subcellularLocation>
</comment>
<dbReference type="GO" id="GO:0005524">
    <property type="term" value="F:ATP binding"/>
    <property type="evidence" value="ECO:0007669"/>
    <property type="project" value="UniProtKB-KW"/>
</dbReference>
<dbReference type="InterPro" id="IPR036640">
    <property type="entry name" value="ABC1_TM_sf"/>
</dbReference>
<keyword evidence="6 7" id="KW-0472">Membrane</keyword>
<feature type="transmembrane region" description="Helical" evidence="7">
    <location>
        <begin position="179"/>
        <end position="199"/>
    </location>
</feature>
<evidence type="ECO:0000256" key="7">
    <source>
        <dbReference type="SAM" id="Phobius"/>
    </source>
</evidence>
<dbReference type="RefSeq" id="WP_167148296.1">
    <property type="nucleotide sequence ID" value="NZ_JAAMOX010000001.1"/>
</dbReference>
<dbReference type="InterPro" id="IPR003593">
    <property type="entry name" value="AAA+_ATPase"/>
</dbReference>
<dbReference type="Gene3D" id="3.40.50.300">
    <property type="entry name" value="P-loop containing nucleotide triphosphate hydrolases"/>
    <property type="match status" value="1"/>
</dbReference>
<evidence type="ECO:0000256" key="4">
    <source>
        <dbReference type="ARBA" id="ARBA00022840"/>
    </source>
</evidence>
<dbReference type="SMART" id="SM00382">
    <property type="entry name" value="AAA"/>
    <property type="match status" value="1"/>
</dbReference>
<dbReference type="InterPro" id="IPR027417">
    <property type="entry name" value="P-loop_NTPase"/>
</dbReference>
<evidence type="ECO:0000256" key="1">
    <source>
        <dbReference type="ARBA" id="ARBA00004651"/>
    </source>
</evidence>
<dbReference type="NCBIfam" id="TIGR02868">
    <property type="entry name" value="CydC"/>
    <property type="match status" value="1"/>
</dbReference>
<gene>
    <name evidence="10" type="ORF">FHX76_000887</name>
</gene>
<dbReference type="GO" id="GO:0016887">
    <property type="term" value="F:ATP hydrolysis activity"/>
    <property type="evidence" value="ECO:0007669"/>
    <property type="project" value="InterPro"/>
</dbReference>
<evidence type="ECO:0000256" key="2">
    <source>
        <dbReference type="ARBA" id="ARBA00022692"/>
    </source>
</evidence>
<evidence type="ECO:0000313" key="11">
    <source>
        <dbReference type="Proteomes" id="UP000541033"/>
    </source>
</evidence>
<dbReference type="Proteomes" id="UP000541033">
    <property type="component" value="Unassembled WGS sequence"/>
</dbReference>
<evidence type="ECO:0000256" key="5">
    <source>
        <dbReference type="ARBA" id="ARBA00022989"/>
    </source>
</evidence>
<keyword evidence="3" id="KW-0547">Nucleotide-binding</keyword>
<dbReference type="SUPFAM" id="SSF90123">
    <property type="entry name" value="ABC transporter transmembrane region"/>
    <property type="match status" value="1"/>
</dbReference>
<keyword evidence="11" id="KW-1185">Reference proteome</keyword>